<dbReference type="RefSeq" id="WP_316934978.1">
    <property type="nucleotide sequence ID" value="NZ_CP135996.1"/>
</dbReference>
<dbReference type="Pfam" id="PF04616">
    <property type="entry name" value="Glyco_hydro_43"/>
    <property type="match status" value="1"/>
</dbReference>
<dbReference type="SUPFAM" id="SSF75005">
    <property type="entry name" value="Arabinanase/levansucrase/invertase"/>
    <property type="match status" value="1"/>
</dbReference>
<evidence type="ECO:0000256" key="5">
    <source>
        <dbReference type="PIRSR" id="PIRSR606710-1"/>
    </source>
</evidence>
<evidence type="ECO:0000256" key="6">
    <source>
        <dbReference type="PIRSR" id="PIRSR606710-2"/>
    </source>
</evidence>
<evidence type="ECO:0000256" key="7">
    <source>
        <dbReference type="RuleBase" id="RU361187"/>
    </source>
</evidence>
<dbReference type="GO" id="GO:0005975">
    <property type="term" value="P:carbohydrate metabolic process"/>
    <property type="evidence" value="ECO:0007669"/>
    <property type="project" value="InterPro"/>
</dbReference>
<reference evidence="10" key="2">
    <citation type="submission" date="2024-06" db="EMBL/GenBank/DDBJ databases">
        <title>Caproicibacterium argilliputei sp. nov, a novel caproic acid producing anaerobic bacterium isolated from pit mud.</title>
        <authorList>
            <person name="Xia S."/>
        </authorList>
    </citation>
    <scope>NUCLEOTIDE SEQUENCE</scope>
    <source>
        <strain evidence="10">ZCY20-5</strain>
    </source>
</reference>
<feature type="domain" description="Extracellular endo-alpha-(1-&gt;5)-L-arabinanase C-terminal" evidence="9">
    <location>
        <begin position="406"/>
        <end position="516"/>
    </location>
</feature>
<dbReference type="Gene3D" id="2.115.10.20">
    <property type="entry name" value="Glycosyl hydrolase domain, family 43"/>
    <property type="match status" value="1"/>
</dbReference>
<dbReference type="Gene3D" id="2.40.128.10">
    <property type="match status" value="1"/>
</dbReference>
<dbReference type="AlphaFoldDB" id="A0AA97D998"/>
<name>A0AA97D998_9FIRM</name>
<gene>
    <name evidence="10" type="ORF">PXC00_11415</name>
</gene>
<dbReference type="CDD" id="cd08998">
    <property type="entry name" value="GH43_Arb43a-like"/>
    <property type="match status" value="1"/>
</dbReference>
<dbReference type="GO" id="GO:0004553">
    <property type="term" value="F:hydrolase activity, hydrolyzing O-glycosyl compounds"/>
    <property type="evidence" value="ECO:0007669"/>
    <property type="project" value="InterPro"/>
</dbReference>
<keyword evidence="8" id="KW-0732">Signal</keyword>
<evidence type="ECO:0000313" key="11">
    <source>
        <dbReference type="Proteomes" id="UP001300604"/>
    </source>
</evidence>
<dbReference type="KEGG" id="carl:PXC00_11415"/>
<evidence type="ECO:0000256" key="8">
    <source>
        <dbReference type="SAM" id="SignalP"/>
    </source>
</evidence>
<keyword evidence="4 7" id="KW-0326">Glycosidase</keyword>
<protein>
    <submittedName>
        <fullName evidence="10">Arabinan endo-1,5-alpha-L-arabinosidase</fullName>
    </submittedName>
</protein>
<feature type="site" description="Important for catalytic activity, responsible for pKa modulation of the active site Glu and correct orientation of both the proton donor and substrate" evidence="6">
    <location>
        <position position="199"/>
    </location>
</feature>
<dbReference type="InterPro" id="IPR006710">
    <property type="entry name" value="Glyco_hydro_43"/>
</dbReference>
<dbReference type="PANTHER" id="PTHR43301">
    <property type="entry name" value="ARABINAN ENDO-1,5-ALPHA-L-ARABINOSIDASE"/>
    <property type="match status" value="1"/>
</dbReference>
<evidence type="ECO:0000259" key="9">
    <source>
        <dbReference type="Pfam" id="PF16369"/>
    </source>
</evidence>
<feature type="active site" description="Proton donor" evidence="5">
    <location>
        <position position="259"/>
    </location>
</feature>
<accession>A0AA97D998</accession>
<dbReference type="InterPro" id="IPR050727">
    <property type="entry name" value="GH43_arabinanases"/>
</dbReference>
<sequence length="520" mass="56780">MGYNKARHLFRKTMCVVLSAVLLMGSAGCGASANHAGMEELQMPKEADFAFGTTKYSENAQVGGHDPCMIKDTSSGYYYAYSTDNSVDSTKPGKGIQIRRSKDLVNWEYVGIALSEKAILQAQDNGPDEKAVETFWAPCVQYVNGQYRLYYAATKAFGSDESRIWLATSASPQGPFENRGIVVSSWAEDGAPTGPNAIDPEIVTTPEGKTYMTYGSFFGGIFLKELKADGMAVNTDRKSADYFGTCIANKGGSAIDGPEGSSILYNKATGYYYLFLSYGWLGDTYDIRVGRSKAVTGPYKDYLGHEMTEKQTGLTTGTKLAASYRFTASKPGGTQKYTGDDWAWGGFRGPGHGSPYQDGDNFYFIHHIRDGADCYKTESDGKDTYTMHYMMVRKMYFVDGWPVLSPERYAGEKEQKISAGTLSGNWECISFTSYDNSQETSVKASLSPLGEDGTGKLELDGKSGSWSYNEGQNLLTLKLPDGSVLHAKAETCWDLENSKAALCFTGLSSDGVAWWGKSTT</sequence>
<evidence type="ECO:0000256" key="4">
    <source>
        <dbReference type="ARBA" id="ARBA00023295"/>
    </source>
</evidence>
<dbReference type="InterPro" id="IPR023296">
    <property type="entry name" value="Glyco_hydro_beta-prop_sf"/>
</dbReference>
<dbReference type="PROSITE" id="PS51257">
    <property type="entry name" value="PROKAR_LIPOPROTEIN"/>
    <property type="match status" value="1"/>
</dbReference>
<evidence type="ECO:0000256" key="1">
    <source>
        <dbReference type="ARBA" id="ARBA00004834"/>
    </source>
</evidence>
<evidence type="ECO:0000256" key="2">
    <source>
        <dbReference type="ARBA" id="ARBA00009865"/>
    </source>
</evidence>
<keyword evidence="11" id="KW-1185">Reference proteome</keyword>
<proteinExistence type="inferred from homology"/>
<reference evidence="10" key="1">
    <citation type="submission" date="2023-09" db="EMBL/GenBank/DDBJ databases">
        <authorList>
            <person name="Zeng C."/>
        </authorList>
    </citation>
    <scope>NUCLEOTIDE SEQUENCE</scope>
    <source>
        <strain evidence="10">ZCY20-5</strain>
    </source>
</reference>
<dbReference type="PANTHER" id="PTHR43301:SF3">
    <property type="entry name" value="ARABINAN ENDO-1,5-ALPHA-L-ARABINOSIDASE A-RELATED"/>
    <property type="match status" value="1"/>
</dbReference>
<organism evidence="10 11">
    <name type="scientific">Caproicibacterium argilliputei</name>
    <dbReference type="NCBI Taxonomy" id="3030016"/>
    <lineage>
        <taxon>Bacteria</taxon>
        <taxon>Bacillati</taxon>
        <taxon>Bacillota</taxon>
        <taxon>Clostridia</taxon>
        <taxon>Eubacteriales</taxon>
        <taxon>Oscillospiraceae</taxon>
        <taxon>Caproicibacterium</taxon>
    </lineage>
</organism>
<evidence type="ECO:0000256" key="3">
    <source>
        <dbReference type="ARBA" id="ARBA00022801"/>
    </source>
</evidence>
<feature type="active site" description="Proton acceptor" evidence="5">
    <location>
        <position position="66"/>
    </location>
</feature>
<feature type="signal peptide" evidence="8">
    <location>
        <begin position="1"/>
        <end position="33"/>
    </location>
</feature>
<dbReference type="Pfam" id="PF16369">
    <property type="entry name" value="GH43_C"/>
    <property type="match status" value="1"/>
</dbReference>
<keyword evidence="3 7" id="KW-0378">Hydrolase</keyword>
<comment type="pathway">
    <text evidence="1">Glycan metabolism; L-arabinan degradation.</text>
</comment>
<evidence type="ECO:0000313" key="10">
    <source>
        <dbReference type="EMBL" id="WOC31792.1"/>
    </source>
</evidence>
<feature type="chain" id="PRO_5041710118" evidence="8">
    <location>
        <begin position="34"/>
        <end position="520"/>
    </location>
</feature>
<dbReference type="Proteomes" id="UP001300604">
    <property type="component" value="Chromosome"/>
</dbReference>
<dbReference type="EMBL" id="CP135996">
    <property type="protein sequence ID" value="WOC31792.1"/>
    <property type="molecule type" value="Genomic_DNA"/>
</dbReference>
<dbReference type="InterPro" id="IPR032291">
    <property type="entry name" value="Abn2_C"/>
</dbReference>
<comment type="similarity">
    <text evidence="2 7">Belongs to the glycosyl hydrolase 43 family.</text>
</comment>